<reference evidence="1" key="1">
    <citation type="submission" date="2009-04" db="EMBL/GenBank/DDBJ databases">
        <authorList>
            <person name="Weinstock G."/>
            <person name="Sodergren E."/>
            <person name="Clifton S."/>
            <person name="Fulton L."/>
            <person name="Fulton B."/>
            <person name="Courtney L."/>
            <person name="Fronick C."/>
            <person name="Harrison M."/>
            <person name="Strong C."/>
            <person name="Farmer C."/>
            <person name="Delahaunty K."/>
            <person name="Markovic C."/>
            <person name="Hall O."/>
            <person name="Minx P."/>
            <person name="Tomlinson C."/>
            <person name="Mitreva M."/>
            <person name="Nelson J."/>
            <person name="Hou S."/>
            <person name="Wollam A."/>
            <person name="Pepin K.H."/>
            <person name="Johnson M."/>
            <person name="Bhonagiri V."/>
            <person name="Nash W.E."/>
            <person name="Warren W."/>
            <person name="Chinwalla A."/>
            <person name="Mardis E.R."/>
            <person name="Wilson R.K."/>
        </authorList>
    </citation>
    <scope>NUCLEOTIDE SEQUENCE [LARGE SCALE GENOMIC DNA]</scope>
    <source>
        <strain evidence="1">ATCC 51147</strain>
    </source>
</reference>
<protein>
    <submittedName>
        <fullName evidence="1">Uncharacterized protein</fullName>
    </submittedName>
</protein>
<dbReference type="EMBL" id="ACJW02000002">
    <property type="protein sequence ID" value="EEP68445.1"/>
    <property type="molecule type" value="Genomic_DNA"/>
</dbReference>
<dbReference type="Proteomes" id="UP000003009">
    <property type="component" value="Unassembled WGS sequence"/>
</dbReference>
<keyword evidence="2" id="KW-1185">Reference proteome</keyword>
<accession>C4GHK7</accession>
<evidence type="ECO:0000313" key="1">
    <source>
        <dbReference type="EMBL" id="EEP68445.1"/>
    </source>
</evidence>
<dbReference type="STRING" id="629741.GCWU000324_00341"/>
<evidence type="ECO:0000313" key="2">
    <source>
        <dbReference type="Proteomes" id="UP000003009"/>
    </source>
</evidence>
<name>C4GHK7_9NEIS</name>
<comment type="caution">
    <text evidence="1">The sequence shown here is derived from an EMBL/GenBank/DDBJ whole genome shotgun (WGS) entry which is preliminary data.</text>
</comment>
<gene>
    <name evidence="1" type="ORF">GCWU000324_00341</name>
</gene>
<dbReference type="HOGENOM" id="CLU_2219590_0_0_4"/>
<proteinExistence type="predicted"/>
<dbReference type="AlphaFoldDB" id="C4GHK7"/>
<sequence length="106" mass="12426">MMKQSRQPETEKMVFRLPLDYSRHILLAIPRKHRQPENAIHRFRLPFSMVHLFARASVSPLTTSRGKPLHPTRIAVSGCHPLRPRLGSLKSKMERRRLAIQQYFTS</sequence>
<organism evidence="1 2">
    <name type="scientific">Kingella oralis ATCC 51147</name>
    <dbReference type="NCBI Taxonomy" id="629741"/>
    <lineage>
        <taxon>Bacteria</taxon>
        <taxon>Pseudomonadati</taxon>
        <taxon>Pseudomonadota</taxon>
        <taxon>Betaproteobacteria</taxon>
        <taxon>Neisseriales</taxon>
        <taxon>Neisseriaceae</taxon>
        <taxon>Kingella</taxon>
    </lineage>
</organism>